<dbReference type="PANTHER" id="PTHR28008">
    <property type="entry name" value="DOMAIN PROTEIN, PUTATIVE (AFU_ORTHOLOGUE AFUA_3G10980)-RELATED"/>
    <property type="match status" value="1"/>
</dbReference>
<reference evidence="2 3" key="1">
    <citation type="journal article" date="2016" name="Mol. Biol. Evol.">
        <title>Genome-Wide Survey of Gut Fungi (Harpellales) Reveals the First Horizontally Transferred Ubiquitin Gene from a Mosquito Host.</title>
        <authorList>
            <person name="Wang Y."/>
            <person name="White M.M."/>
            <person name="Kvist S."/>
            <person name="Moncalvo J.M."/>
        </authorList>
    </citation>
    <scope>NUCLEOTIDE SEQUENCE [LARGE SCALE GENOMIC DNA]</scope>
    <source>
        <strain evidence="2 3">ALG-7-W6</strain>
    </source>
</reference>
<feature type="transmembrane region" description="Helical" evidence="1">
    <location>
        <begin position="206"/>
        <end position="228"/>
    </location>
</feature>
<organism evidence="2 3">
    <name type="scientific">Smittium mucronatum</name>
    <dbReference type="NCBI Taxonomy" id="133383"/>
    <lineage>
        <taxon>Eukaryota</taxon>
        <taxon>Fungi</taxon>
        <taxon>Fungi incertae sedis</taxon>
        <taxon>Zoopagomycota</taxon>
        <taxon>Kickxellomycotina</taxon>
        <taxon>Harpellomycetes</taxon>
        <taxon>Harpellales</taxon>
        <taxon>Legeriomycetaceae</taxon>
        <taxon>Smittium</taxon>
    </lineage>
</organism>
<dbReference type="AlphaFoldDB" id="A0A1R0GZF8"/>
<feature type="transmembrane region" description="Helical" evidence="1">
    <location>
        <begin position="234"/>
        <end position="251"/>
    </location>
</feature>
<keyword evidence="3" id="KW-1185">Reference proteome</keyword>
<proteinExistence type="predicted"/>
<evidence type="ECO:0000256" key="1">
    <source>
        <dbReference type="SAM" id="Phobius"/>
    </source>
</evidence>
<protein>
    <submittedName>
        <fullName evidence="2">Uncharacterized protein</fullName>
    </submittedName>
</protein>
<comment type="caution">
    <text evidence="2">The sequence shown here is derived from an EMBL/GenBank/DDBJ whole genome shotgun (WGS) entry which is preliminary data.</text>
</comment>
<dbReference type="NCBIfam" id="NF037970">
    <property type="entry name" value="vanZ_1"/>
    <property type="match status" value="1"/>
</dbReference>
<name>A0A1R0GZF8_9FUNG</name>
<dbReference type="PANTHER" id="PTHR28008:SF1">
    <property type="entry name" value="DOMAIN PROTEIN, PUTATIVE (AFU_ORTHOLOGUE AFUA_3G10980)-RELATED"/>
    <property type="match status" value="1"/>
</dbReference>
<sequence>MAVVKCQNQRVYNRPISKNRAAQLLESSVPPKCIELLPSDPKTTGYCHVWVIRDALPADNLASTQWIRKSRPMCWFVLLGKGINYMVAPRNTRLVPAAYPLFACKKLISQATPFSLELANNPDPHHIHYKPSFICAVKTTSSVRPCLVTGDAIPPPASTPLSSDTAPFSPTSLYARIVHIFTVAYKKLKLSQLLRYFRSLALNPKIFILFLLWCAFMLYLGLAPAPFLRINDKILHFFSFGLMSALLAFSIQRSRDRLQVYLLVALFSVFSGITSELVQWAFTVIPTTFLSFFLSTPPLPPPPFSRSH</sequence>
<keyword evidence="1" id="KW-0812">Transmembrane</keyword>
<keyword evidence="1" id="KW-1133">Transmembrane helix</keyword>
<keyword evidence="1" id="KW-0472">Membrane</keyword>
<gene>
    <name evidence="2" type="ORF">AYI68_g3640</name>
</gene>
<accession>A0A1R0GZF8</accession>
<evidence type="ECO:0000313" key="2">
    <source>
        <dbReference type="EMBL" id="OLY82245.1"/>
    </source>
</evidence>
<feature type="transmembrane region" description="Helical" evidence="1">
    <location>
        <begin position="258"/>
        <end position="274"/>
    </location>
</feature>
<evidence type="ECO:0000313" key="3">
    <source>
        <dbReference type="Proteomes" id="UP000187455"/>
    </source>
</evidence>
<dbReference type="OrthoDB" id="63581at2759"/>
<dbReference type="Proteomes" id="UP000187455">
    <property type="component" value="Unassembled WGS sequence"/>
</dbReference>
<dbReference type="EMBL" id="LSSL01001735">
    <property type="protein sequence ID" value="OLY82245.1"/>
    <property type="molecule type" value="Genomic_DNA"/>
</dbReference>